<keyword evidence="1" id="KW-0472">Membrane</keyword>
<comment type="caution">
    <text evidence="2">The sequence shown here is derived from an EMBL/GenBank/DDBJ whole genome shotgun (WGS) entry which is preliminary data.</text>
</comment>
<evidence type="ECO:0000313" key="2">
    <source>
        <dbReference type="EMBL" id="GGN13931.1"/>
    </source>
</evidence>
<proteinExistence type="predicted"/>
<feature type="transmembrane region" description="Helical" evidence="1">
    <location>
        <begin position="136"/>
        <end position="154"/>
    </location>
</feature>
<name>A0ABQ2ILW2_9BACT</name>
<accession>A0ABQ2ILW2</accession>
<evidence type="ECO:0000313" key="3">
    <source>
        <dbReference type="Proteomes" id="UP000632339"/>
    </source>
</evidence>
<keyword evidence="1" id="KW-0812">Transmembrane</keyword>
<dbReference type="RefSeq" id="WP_019945476.1">
    <property type="nucleotide sequence ID" value="NZ_BMLI01000004.1"/>
</dbReference>
<dbReference type="EMBL" id="BMLI01000004">
    <property type="protein sequence ID" value="GGN13931.1"/>
    <property type="molecule type" value="Genomic_DNA"/>
</dbReference>
<feature type="transmembrane region" description="Helical" evidence="1">
    <location>
        <begin position="53"/>
        <end position="71"/>
    </location>
</feature>
<keyword evidence="1" id="KW-1133">Transmembrane helix</keyword>
<evidence type="ECO:0000256" key="1">
    <source>
        <dbReference type="SAM" id="Phobius"/>
    </source>
</evidence>
<keyword evidence="3" id="KW-1185">Reference proteome</keyword>
<evidence type="ECO:0008006" key="4">
    <source>
        <dbReference type="Google" id="ProtNLM"/>
    </source>
</evidence>
<reference evidence="3" key="1">
    <citation type="journal article" date="2019" name="Int. J. Syst. Evol. Microbiol.">
        <title>The Global Catalogue of Microorganisms (GCM) 10K type strain sequencing project: providing services to taxonomists for standard genome sequencing and annotation.</title>
        <authorList>
            <consortium name="The Broad Institute Genomics Platform"/>
            <consortium name="The Broad Institute Genome Sequencing Center for Infectious Disease"/>
            <person name="Wu L."/>
            <person name="Ma J."/>
        </authorList>
    </citation>
    <scope>NUCLEOTIDE SEQUENCE [LARGE SCALE GENOMIC DNA]</scope>
    <source>
        <strain evidence="3">CGMCC 1.6375</strain>
    </source>
</reference>
<sequence>MIDELIDFHKKELNFYYLVTRKNKTWQTALINASFALAFIFYSLMLFMGEIWYGVWAGVCLVVAACLAKVFNTMTIKRLYPEVYTPWYQPFPRSAFNDMILMKFRKHVEDKKWDDKKWDMIQAAVASVAERQRMSLIIYISAVAALILPVWGIYAVKMISKFDNPPYDLTKGFVTMIMLIIVMAIIPMQVAWMRDHIFSNYGRLTRFNKLITDFRLLV</sequence>
<protein>
    <recommendedName>
        <fullName evidence="4">Sensor protein</fullName>
    </recommendedName>
</protein>
<feature type="transmembrane region" description="Helical" evidence="1">
    <location>
        <begin position="29"/>
        <end position="47"/>
    </location>
</feature>
<organism evidence="2 3">
    <name type="scientific">Dyadobacter beijingensis</name>
    <dbReference type="NCBI Taxonomy" id="365489"/>
    <lineage>
        <taxon>Bacteria</taxon>
        <taxon>Pseudomonadati</taxon>
        <taxon>Bacteroidota</taxon>
        <taxon>Cytophagia</taxon>
        <taxon>Cytophagales</taxon>
        <taxon>Spirosomataceae</taxon>
        <taxon>Dyadobacter</taxon>
    </lineage>
</organism>
<gene>
    <name evidence="2" type="ORF">GCM10010967_57700</name>
</gene>
<dbReference type="Proteomes" id="UP000632339">
    <property type="component" value="Unassembled WGS sequence"/>
</dbReference>
<feature type="transmembrane region" description="Helical" evidence="1">
    <location>
        <begin position="174"/>
        <end position="193"/>
    </location>
</feature>